<protein>
    <recommendedName>
        <fullName evidence="4">Lipoprotein</fullName>
    </recommendedName>
</protein>
<sequence>MKLRYIFLAASLSLASCATAIGPETAPYITGSYSFAEYTTATASDIQPIGTAVITATDDSHVSILVKGTSGKTRISYSYSNVSVNGPGPDMYTLLYKGKPIGEAGNDGLNRYLTLTPTSSIILKAIEY</sequence>
<evidence type="ECO:0000256" key="1">
    <source>
        <dbReference type="SAM" id="SignalP"/>
    </source>
</evidence>
<name>A0A7L5DRY6_9BACT</name>
<evidence type="ECO:0000313" key="3">
    <source>
        <dbReference type="Proteomes" id="UP000501128"/>
    </source>
</evidence>
<dbReference type="PROSITE" id="PS51257">
    <property type="entry name" value="PROKAR_LIPOPROTEIN"/>
    <property type="match status" value="1"/>
</dbReference>
<keyword evidence="1" id="KW-0732">Signal</keyword>
<keyword evidence="3" id="KW-1185">Reference proteome</keyword>
<evidence type="ECO:0008006" key="4">
    <source>
        <dbReference type="Google" id="ProtNLM"/>
    </source>
</evidence>
<accession>A0A7L5DRY6</accession>
<reference evidence="2 3" key="1">
    <citation type="submission" date="2020-04" db="EMBL/GenBank/DDBJ databases">
        <title>Genome sequencing of novel species.</title>
        <authorList>
            <person name="Heo J."/>
            <person name="Kim S.-J."/>
            <person name="Kim J.-S."/>
            <person name="Hong S.-B."/>
            <person name="Kwon S.-W."/>
        </authorList>
    </citation>
    <scope>NUCLEOTIDE SEQUENCE [LARGE SCALE GENOMIC DNA]</scope>
    <source>
        <strain evidence="2 3">CJU-R4</strain>
    </source>
</reference>
<proteinExistence type="predicted"/>
<feature type="signal peptide" evidence="1">
    <location>
        <begin position="1"/>
        <end position="20"/>
    </location>
</feature>
<feature type="chain" id="PRO_5029885251" description="Lipoprotein" evidence="1">
    <location>
        <begin position="21"/>
        <end position="128"/>
    </location>
</feature>
<dbReference type="Proteomes" id="UP000501128">
    <property type="component" value="Chromosome"/>
</dbReference>
<dbReference type="KEGG" id="srho:HH216_13575"/>
<dbReference type="EMBL" id="CP051677">
    <property type="protein sequence ID" value="QJD79328.1"/>
    <property type="molecule type" value="Genomic_DNA"/>
</dbReference>
<gene>
    <name evidence="2" type="ORF">HH216_13575</name>
</gene>
<evidence type="ECO:0000313" key="2">
    <source>
        <dbReference type="EMBL" id="QJD79328.1"/>
    </source>
</evidence>
<dbReference type="AlphaFoldDB" id="A0A7L5DRY6"/>
<dbReference type="RefSeq" id="WP_169551294.1">
    <property type="nucleotide sequence ID" value="NZ_CP051677.1"/>
</dbReference>
<organism evidence="2 3">
    <name type="scientific">Spirosoma rhododendri</name>
    <dbReference type="NCBI Taxonomy" id="2728024"/>
    <lineage>
        <taxon>Bacteria</taxon>
        <taxon>Pseudomonadati</taxon>
        <taxon>Bacteroidota</taxon>
        <taxon>Cytophagia</taxon>
        <taxon>Cytophagales</taxon>
        <taxon>Cytophagaceae</taxon>
        <taxon>Spirosoma</taxon>
    </lineage>
</organism>